<evidence type="ECO:0000256" key="6">
    <source>
        <dbReference type="ARBA" id="ARBA00023136"/>
    </source>
</evidence>
<evidence type="ECO:0000256" key="5">
    <source>
        <dbReference type="ARBA" id="ARBA00022989"/>
    </source>
</evidence>
<dbReference type="NCBIfam" id="NF045798">
    <property type="entry name" value="DsrP"/>
    <property type="match status" value="1"/>
</dbReference>
<evidence type="ECO:0000256" key="2">
    <source>
        <dbReference type="ARBA" id="ARBA00008929"/>
    </source>
</evidence>
<dbReference type="Pfam" id="PF03916">
    <property type="entry name" value="NrfD"/>
    <property type="match status" value="1"/>
</dbReference>
<protein>
    <submittedName>
        <fullName evidence="8">NrfD2: polysulfide reductase</fullName>
    </submittedName>
</protein>
<evidence type="ECO:0000256" key="3">
    <source>
        <dbReference type="ARBA" id="ARBA00022475"/>
    </source>
</evidence>
<dbReference type="InterPro" id="IPR054823">
    <property type="entry name" value="DsrP-like"/>
</dbReference>
<feature type="transmembrane region" description="Helical" evidence="7">
    <location>
        <begin position="202"/>
        <end position="220"/>
    </location>
</feature>
<keyword evidence="4 7" id="KW-0812">Transmembrane</keyword>
<comment type="similarity">
    <text evidence="2">Belongs to the NrfD family.</text>
</comment>
<evidence type="ECO:0000313" key="8">
    <source>
        <dbReference type="EMBL" id="CCK79192.1"/>
    </source>
</evidence>
<evidence type="ECO:0000256" key="7">
    <source>
        <dbReference type="SAM" id="Phobius"/>
    </source>
</evidence>
<keyword evidence="6 7" id="KW-0472">Membrane</keyword>
<dbReference type="EMBL" id="FO203503">
    <property type="protein sequence ID" value="CCK79192.1"/>
    <property type="molecule type" value="Genomic_DNA"/>
</dbReference>
<comment type="subcellular location">
    <subcellularLocation>
        <location evidence="1">Cell membrane</location>
        <topology evidence="1">Multi-pass membrane protein</topology>
    </subcellularLocation>
</comment>
<feature type="transmembrane region" description="Helical" evidence="7">
    <location>
        <begin position="283"/>
        <end position="303"/>
    </location>
</feature>
<reference evidence="8 9" key="1">
    <citation type="journal article" date="2013" name="Environ. Microbiol.">
        <title>Complete genome, catabolic sub-proteomes and key-metabolites of Desulfobacula toluolica Tol2, a marine, aromatic compound-degrading, sulfate-reducing bacterium.</title>
        <authorList>
            <person name="Wohlbrand L."/>
            <person name="Jacob J.H."/>
            <person name="Kube M."/>
            <person name="Mussmann M."/>
            <person name="Jarling R."/>
            <person name="Beck A."/>
            <person name="Amann R."/>
            <person name="Wilkes H."/>
            <person name="Reinhardt R."/>
            <person name="Rabus R."/>
        </authorList>
    </citation>
    <scope>NUCLEOTIDE SEQUENCE [LARGE SCALE GENOMIC DNA]</scope>
    <source>
        <strain evidence="9">DSM 7467 / Tol2</strain>
    </source>
</reference>
<name>K0NK61_DESTT</name>
<feature type="transmembrane region" description="Helical" evidence="7">
    <location>
        <begin position="125"/>
        <end position="148"/>
    </location>
</feature>
<dbReference type="Gene3D" id="1.20.1630.10">
    <property type="entry name" value="Formate dehydrogenase/DMSO reductase domain"/>
    <property type="match status" value="1"/>
</dbReference>
<keyword evidence="5 7" id="KW-1133">Transmembrane helix</keyword>
<dbReference type="Proteomes" id="UP000007347">
    <property type="component" value="Chromosome"/>
</dbReference>
<dbReference type="PATRIC" id="fig|651182.5.peg.1236"/>
<dbReference type="STRING" id="651182.TOL2_C10270"/>
<accession>K0NK61</accession>
<dbReference type="PANTHER" id="PTHR43044">
    <property type="match status" value="1"/>
</dbReference>
<evidence type="ECO:0000256" key="4">
    <source>
        <dbReference type="ARBA" id="ARBA00022692"/>
    </source>
</evidence>
<feature type="transmembrane region" description="Helical" evidence="7">
    <location>
        <begin position="12"/>
        <end position="31"/>
    </location>
</feature>
<feature type="transmembrane region" description="Helical" evidence="7">
    <location>
        <begin position="86"/>
        <end position="105"/>
    </location>
</feature>
<dbReference type="KEGG" id="dto:TOL2_C10270"/>
<feature type="transmembrane region" description="Helical" evidence="7">
    <location>
        <begin position="232"/>
        <end position="263"/>
    </location>
</feature>
<evidence type="ECO:0000313" key="9">
    <source>
        <dbReference type="Proteomes" id="UP000007347"/>
    </source>
</evidence>
<feature type="transmembrane region" description="Helical" evidence="7">
    <location>
        <begin position="160"/>
        <end position="182"/>
    </location>
</feature>
<dbReference type="InterPro" id="IPR005614">
    <property type="entry name" value="NrfD-like"/>
</dbReference>
<organism evidence="8 9">
    <name type="scientific">Desulfobacula toluolica (strain DSM 7467 / Tol2)</name>
    <dbReference type="NCBI Taxonomy" id="651182"/>
    <lineage>
        <taxon>Bacteria</taxon>
        <taxon>Pseudomonadati</taxon>
        <taxon>Thermodesulfobacteriota</taxon>
        <taxon>Desulfobacteria</taxon>
        <taxon>Desulfobacterales</taxon>
        <taxon>Desulfobacteraceae</taxon>
        <taxon>Desulfobacula</taxon>
    </lineage>
</organism>
<dbReference type="HOGENOM" id="CLU_045348_4_0_7"/>
<keyword evidence="3" id="KW-1003">Cell membrane</keyword>
<evidence type="ECO:0000256" key="1">
    <source>
        <dbReference type="ARBA" id="ARBA00004651"/>
    </source>
</evidence>
<feature type="transmembrane region" description="Helical" evidence="7">
    <location>
        <begin position="355"/>
        <end position="377"/>
    </location>
</feature>
<dbReference type="RefSeq" id="WP_014956539.1">
    <property type="nucleotide sequence ID" value="NC_018645.1"/>
</dbReference>
<dbReference type="OrthoDB" id="9768846at2"/>
<keyword evidence="9" id="KW-1185">Reference proteome</keyword>
<feature type="transmembrane region" description="Helical" evidence="7">
    <location>
        <begin position="310"/>
        <end position="326"/>
    </location>
</feature>
<dbReference type="AlphaFoldDB" id="K0NK61"/>
<dbReference type="PANTHER" id="PTHR43044:SF2">
    <property type="entry name" value="POLYSULPHIDE REDUCTASE NRFD"/>
    <property type="match status" value="1"/>
</dbReference>
<gene>
    <name evidence="8" type="primary">nrfD2</name>
    <name evidence="8" type="ordered locus">TOL2_C10270</name>
</gene>
<dbReference type="GO" id="GO:0005886">
    <property type="term" value="C:plasma membrane"/>
    <property type="evidence" value="ECO:0007669"/>
    <property type="project" value="UniProtKB-SubCell"/>
</dbReference>
<proteinExistence type="inferred from homology"/>
<sequence length="388" mass="43209">MLELALKGNRTYWIWMVGLLAVMGAGAFYYADQLKYGLMVTGQSRDVSWGFYTAQMTYFVGVAAGGVMLVLPYYLHNYKKFGKITILGEFLAVASIVMCLLYLLVHLGQPMRALNVFLYPTPGSMLFWDGNVLFGYLVLNIIIGWNVLEAERNDSSPPVWIKPLIYLSIPMAFSIHTVTAFIYCGLPGRGFWLTAVLAPRFLASAFAAGPAILILLCMFVRKMTQFDPGKEAIHTLALIVAYGLIANVFFLFCEVFVVFYSGIPSHMDHIKYLYVGLHGHSVLVPWMWTSVFCMGLAIVLLVIPRTRKNSVILFFSCILVFVGTWIDKGLGMIAGGFVPSALHHVTEYVPTMHELIISAGVTAIGVFILTVLFKITISIKVYNQSEKI</sequence>
<feature type="transmembrane region" description="Helical" evidence="7">
    <location>
        <begin position="51"/>
        <end position="74"/>
    </location>
</feature>